<name>A0A7J9CEG8_GOSGO</name>
<dbReference type="EMBL" id="JABEZY010000009">
    <property type="protein sequence ID" value="MBA0746545.1"/>
    <property type="molecule type" value="Genomic_DNA"/>
</dbReference>
<keyword evidence="2" id="KW-1185">Reference proteome</keyword>
<evidence type="ECO:0000313" key="1">
    <source>
        <dbReference type="EMBL" id="MBA0746545.1"/>
    </source>
</evidence>
<evidence type="ECO:0000313" key="2">
    <source>
        <dbReference type="Proteomes" id="UP000593579"/>
    </source>
</evidence>
<dbReference type="Proteomes" id="UP000593579">
    <property type="component" value="Unassembled WGS sequence"/>
</dbReference>
<accession>A0A7J9CEG8</accession>
<gene>
    <name evidence="1" type="ORF">Gogos_009053</name>
</gene>
<proteinExistence type="predicted"/>
<comment type="caution">
    <text evidence="1">The sequence shown here is derived from an EMBL/GenBank/DDBJ whole genome shotgun (WGS) entry which is preliminary data.</text>
</comment>
<sequence length="33" mass="3707">MKRAAELIALELDGQFAKDLLMEEGERVENSSI</sequence>
<feature type="non-terminal residue" evidence="1">
    <location>
        <position position="33"/>
    </location>
</feature>
<dbReference type="AlphaFoldDB" id="A0A7J9CEG8"/>
<organism evidence="1 2">
    <name type="scientific">Gossypium gossypioides</name>
    <name type="common">Mexican cotton</name>
    <name type="synonym">Selera gossypioides</name>
    <dbReference type="NCBI Taxonomy" id="34282"/>
    <lineage>
        <taxon>Eukaryota</taxon>
        <taxon>Viridiplantae</taxon>
        <taxon>Streptophyta</taxon>
        <taxon>Embryophyta</taxon>
        <taxon>Tracheophyta</taxon>
        <taxon>Spermatophyta</taxon>
        <taxon>Magnoliopsida</taxon>
        <taxon>eudicotyledons</taxon>
        <taxon>Gunneridae</taxon>
        <taxon>Pentapetalae</taxon>
        <taxon>rosids</taxon>
        <taxon>malvids</taxon>
        <taxon>Malvales</taxon>
        <taxon>Malvaceae</taxon>
        <taxon>Malvoideae</taxon>
        <taxon>Gossypium</taxon>
    </lineage>
</organism>
<protein>
    <submittedName>
        <fullName evidence="1">Uncharacterized protein</fullName>
    </submittedName>
</protein>
<reference evidence="1 2" key="1">
    <citation type="journal article" date="2019" name="Genome Biol. Evol.">
        <title>Insights into the evolution of the New World diploid cottons (Gossypium, subgenus Houzingenia) based on genome sequencing.</title>
        <authorList>
            <person name="Grover C.E."/>
            <person name="Arick M.A. 2nd"/>
            <person name="Thrash A."/>
            <person name="Conover J.L."/>
            <person name="Sanders W.S."/>
            <person name="Peterson D.G."/>
            <person name="Frelichowski J.E."/>
            <person name="Scheffler J.A."/>
            <person name="Scheffler B.E."/>
            <person name="Wendel J.F."/>
        </authorList>
    </citation>
    <scope>NUCLEOTIDE SEQUENCE [LARGE SCALE GENOMIC DNA]</scope>
    <source>
        <strain evidence="1">5</strain>
        <tissue evidence="1">Leaf</tissue>
    </source>
</reference>